<feature type="compositionally biased region" description="Polar residues" evidence="1">
    <location>
        <begin position="106"/>
        <end position="116"/>
    </location>
</feature>
<gene>
    <name evidence="2" type="ORF">EGW08_013214</name>
</gene>
<name>A0A3S0ZHH1_ELYCH</name>
<feature type="compositionally biased region" description="Gly residues" evidence="1">
    <location>
        <begin position="58"/>
        <end position="67"/>
    </location>
</feature>
<dbReference type="EMBL" id="RQTK01000477">
    <property type="protein sequence ID" value="RUS79003.1"/>
    <property type="molecule type" value="Genomic_DNA"/>
</dbReference>
<evidence type="ECO:0000313" key="2">
    <source>
        <dbReference type="EMBL" id="RUS79003.1"/>
    </source>
</evidence>
<accession>A0A3S0ZHH1</accession>
<feature type="region of interest" description="Disordered" evidence="1">
    <location>
        <begin position="1"/>
        <end position="132"/>
    </location>
</feature>
<evidence type="ECO:0000256" key="1">
    <source>
        <dbReference type="SAM" id="MobiDB-lite"/>
    </source>
</evidence>
<feature type="non-terminal residue" evidence="2">
    <location>
        <position position="1"/>
    </location>
</feature>
<dbReference type="OrthoDB" id="5577153at2759"/>
<keyword evidence="3" id="KW-1185">Reference proteome</keyword>
<feature type="compositionally biased region" description="Gly residues" evidence="1">
    <location>
        <begin position="117"/>
        <end position="132"/>
    </location>
</feature>
<feature type="compositionally biased region" description="Low complexity" evidence="1">
    <location>
        <begin position="40"/>
        <end position="57"/>
    </location>
</feature>
<feature type="non-terminal residue" evidence="2">
    <location>
        <position position="132"/>
    </location>
</feature>
<proteinExistence type="predicted"/>
<protein>
    <submittedName>
        <fullName evidence="2">Uncharacterized protein</fullName>
    </submittedName>
</protein>
<reference evidence="2 3" key="1">
    <citation type="submission" date="2019-01" db="EMBL/GenBank/DDBJ databases">
        <title>A draft genome assembly of the solar-powered sea slug Elysia chlorotica.</title>
        <authorList>
            <person name="Cai H."/>
            <person name="Li Q."/>
            <person name="Fang X."/>
            <person name="Li J."/>
            <person name="Curtis N.E."/>
            <person name="Altenburger A."/>
            <person name="Shibata T."/>
            <person name="Feng M."/>
            <person name="Maeda T."/>
            <person name="Schwartz J.A."/>
            <person name="Shigenobu S."/>
            <person name="Lundholm N."/>
            <person name="Nishiyama T."/>
            <person name="Yang H."/>
            <person name="Hasebe M."/>
            <person name="Li S."/>
            <person name="Pierce S.K."/>
            <person name="Wang J."/>
        </authorList>
    </citation>
    <scope>NUCLEOTIDE SEQUENCE [LARGE SCALE GENOMIC DNA]</scope>
    <source>
        <strain evidence="2">EC2010</strain>
        <tissue evidence="2">Whole organism of an adult</tissue>
    </source>
</reference>
<comment type="caution">
    <text evidence="2">The sequence shown here is derived from an EMBL/GenBank/DDBJ whole genome shotgun (WGS) entry which is preliminary data.</text>
</comment>
<evidence type="ECO:0000313" key="3">
    <source>
        <dbReference type="Proteomes" id="UP000271974"/>
    </source>
</evidence>
<feature type="compositionally biased region" description="Basic and acidic residues" evidence="1">
    <location>
        <begin position="8"/>
        <end position="23"/>
    </location>
</feature>
<dbReference type="Proteomes" id="UP000271974">
    <property type="component" value="Unassembled WGS sequence"/>
</dbReference>
<dbReference type="AlphaFoldDB" id="A0A3S0ZHH1"/>
<organism evidence="2 3">
    <name type="scientific">Elysia chlorotica</name>
    <name type="common">Eastern emerald elysia</name>
    <name type="synonym">Sea slug</name>
    <dbReference type="NCBI Taxonomy" id="188477"/>
    <lineage>
        <taxon>Eukaryota</taxon>
        <taxon>Metazoa</taxon>
        <taxon>Spiralia</taxon>
        <taxon>Lophotrochozoa</taxon>
        <taxon>Mollusca</taxon>
        <taxon>Gastropoda</taxon>
        <taxon>Heterobranchia</taxon>
        <taxon>Euthyneura</taxon>
        <taxon>Panpulmonata</taxon>
        <taxon>Sacoglossa</taxon>
        <taxon>Placobranchoidea</taxon>
        <taxon>Plakobranchidae</taxon>
        <taxon>Elysia</taxon>
    </lineage>
</organism>
<sequence>YSHTNNSSREDDSSASSPRHDPDTTPLLVITRAPPGGGADPDSSPATVSIGAGNSAPGRGGANGGPIGHAPHPSVRRLGNVDTPTQSNSSLQYIDEEKSVSRKKASVTSSLVRNSSGEGGGYTICMNGRGGK</sequence>
<feature type="compositionally biased region" description="Polar residues" evidence="1">
    <location>
        <begin position="82"/>
        <end position="92"/>
    </location>
</feature>